<dbReference type="PANTHER" id="PTHR45793">
    <property type="entry name" value="HOMEOBOX PROTEIN"/>
    <property type="match status" value="1"/>
</dbReference>
<dbReference type="Proteomes" id="UP000492820">
    <property type="component" value="Unassembled WGS sequence"/>
</dbReference>
<dbReference type="InterPro" id="IPR000047">
    <property type="entry name" value="HTH_motif"/>
</dbReference>
<dbReference type="PRINTS" id="PR00031">
    <property type="entry name" value="HTHREPRESSR"/>
</dbReference>
<evidence type="ECO:0000256" key="2">
    <source>
        <dbReference type="ARBA" id="ARBA00022473"/>
    </source>
</evidence>
<dbReference type="Pfam" id="PF00046">
    <property type="entry name" value="Homeodomain"/>
    <property type="match status" value="1"/>
</dbReference>
<evidence type="ECO:0000256" key="6">
    <source>
        <dbReference type="PROSITE-ProRule" id="PRU00108"/>
    </source>
</evidence>
<organism evidence="9">
    <name type="scientific">Echinococcus granulosus</name>
    <name type="common">Hydatid tapeworm</name>
    <dbReference type="NCBI Taxonomy" id="6210"/>
    <lineage>
        <taxon>Eukaryota</taxon>
        <taxon>Metazoa</taxon>
        <taxon>Spiralia</taxon>
        <taxon>Lophotrochozoa</taxon>
        <taxon>Platyhelminthes</taxon>
        <taxon>Cestoda</taxon>
        <taxon>Eucestoda</taxon>
        <taxon>Cyclophyllidea</taxon>
        <taxon>Taeniidae</taxon>
        <taxon>Echinococcus</taxon>
        <taxon>Echinococcus granulosus group</taxon>
    </lineage>
</organism>
<evidence type="ECO:0000313" key="9">
    <source>
        <dbReference type="EMBL" id="CDS20970.1"/>
    </source>
</evidence>
<evidence type="ECO:0000259" key="8">
    <source>
        <dbReference type="PROSITE" id="PS50071"/>
    </source>
</evidence>
<keyword evidence="5 6" id="KW-0539">Nucleus</keyword>
<feature type="domain" description="Homeobox" evidence="8">
    <location>
        <begin position="154"/>
        <end position="214"/>
    </location>
</feature>
<dbReference type="EMBL" id="LK028582">
    <property type="protein sequence ID" value="CDS20970.1"/>
    <property type="molecule type" value="Genomic_DNA"/>
</dbReference>
<dbReference type="InterPro" id="IPR009057">
    <property type="entry name" value="Homeodomain-like_sf"/>
</dbReference>
<reference evidence="9 10" key="1">
    <citation type="journal article" date="2013" name="Nature">
        <title>The genomes of four tapeworm species reveal adaptations to parasitism.</title>
        <authorList>
            <person name="Tsai I.J."/>
            <person name="Zarowiecki M."/>
            <person name="Holroyd N."/>
            <person name="Garciarrubio A."/>
            <person name="Sanchez-Flores A."/>
            <person name="Brooks K.L."/>
            <person name="Tracey A."/>
            <person name="Bobes R.J."/>
            <person name="Fragoso G."/>
            <person name="Sciutto E."/>
            <person name="Aslett M."/>
            <person name="Beasley H."/>
            <person name="Bennett H.M."/>
            <person name="Cai J."/>
            <person name="Camicia F."/>
            <person name="Clark R."/>
            <person name="Cucher M."/>
            <person name="De Silva N."/>
            <person name="Day T.A."/>
            <person name="Deplazes P."/>
            <person name="Estrada K."/>
            <person name="Fernandez C."/>
            <person name="Holland P.W."/>
            <person name="Hou J."/>
            <person name="Hu S."/>
            <person name="Huckvale T."/>
            <person name="Hung S.S."/>
            <person name="Kamenetzky L."/>
            <person name="Keane J.A."/>
            <person name="Kiss F."/>
            <person name="Koziol U."/>
            <person name="Lambert O."/>
            <person name="Liu K."/>
            <person name="Luo X."/>
            <person name="Luo Y."/>
            <person name="Macchiaroli N."/>
            <person name="Nichol S."/>
            <person name="Paps J."/>
            <person name="Parkinson J."/>
            <person name="Pouchkina-Stantcheva N."/>
            <person name="Riddiford N."/>
            <person name="Rosenzvit M."/>
            <person name="Salinas G."/>
            <person name="Wasmuth J.D."/>
            <person name="Zamanian M."/>
            <person name="Zheng Y."/>
            <person name="Cai X."/>
            <person name="Soberon X."/>
            <person name="Olson P.D."/>
            <person name="Laclette J.P."/>
            <person name="Brehm K."/>
            <person name="Berriman M."/>
            <person name="Garciarrubio A."/>
            <person name="Bobes R.J."/>
            <person name="Fragoso G."/>
            <person name="Sanchez-Flores A."/>
            <person name="Estrada K."/>
            <person name="Cevallos M.A."/>
            <person name="Morett E."/>
            <person name="Gonzalez V."/>
            <person name="Portillo T."/>
            <person name="Ochoa-Leyva A."/>
            <person name="Jose M.V."/>
            <person name="Sciutto E."/>
            <person name="Landa A."/>
            <person name="Jimenez L."/>
            <person name="Valdes V."/>
            <person name="Carrero J.C."/>
            <person name="Larralde C."/>
            <person name="Morales-Montor J."/>
            <person name="Limon-Lason J."/>
            <person name="Soberon X."/>
            <person name="Laclette J.P."/>
        </authorList>
    </citation>
    <scope>NUCLEOTIDE SEQUENCE [LARGE SCALE GENOMIC DNA]</scope>
</reference>
<name>A0A068WTL7_ECHGR</name>
<evidence type="ECO:0000256" key="1">
    <source>
        <dbReference type="ARBA" id="ARBA00004123"/>
    </source>
</evidence>
<feature type="DNA-binding region" description="Homeobox" evidence="6">
    <location>
        <begin position="156"/>
        <end position="215"/>
    </location>
</feature>
<dbReference type="GO" id="GO:0000978">
    <property type="term" value="F:RNA polymerase II cis-regulatory region sequence-specific DNA binding"/>
    <property type="evidence" value="ECO:0007669"/>
    <property type="project" value="TreeGrafter"/>
</dbReference>
<evidence type="ECO:0000313" key="10">
    <source>
        <dbReference type="Proteomes" id="UP000492820"/>
    </source>
</evidence>
<evidence type="ECO:0000256" key="3">
    <source>
        <dbReference type="ARBA" id="ARBA00023125"/>
    </source>
</evidence>
<evidence type="ECO:0000256" key="4">
    <source>
        <dbReference type="ARBA" id="ARBA00023155"/>
    </source>
</evidence>
<dbReference type="InterPro" id="IPR017970">
    <property type="entry name" value="Homeobox_CS"/>
</dbReference>
<keyword evidence="4 6" id="KW-0371">Homeobox</keyword>
<evidence type="ECO:0000313" key="11">
    <source>
        <dbReference type="WBParaSite" id="EgrG_000533300"/>
    </source>
</evidence>
<gene>
    <name evidence="9" type="ORF">EgrG_000533300</name>
</gene>
<keyword evidence="3 6" id="KW-0238">DNA-binding</keyword>
<proteinExistence type="predicted"/>
<evidence type="ECO:0000256" key="5">
    <source>
        <dbReference type="ARBA" id="ARBA00023242"/>
    </source>
</evidence>
<comment type="subcellular location">
    <subcellularLocation>
        <location evidence="1 6 7">Nucleus</location>
    </subcellularLocation>
</comment>
<dbReference type="WBParaSite" id="EgrG_000533300">
    <property type="protein sequence ID" value="EgrG_000533300"/>
    <property type="gene ID" value="EgrG_000533300"/>
</dbReference>
<dbReference type="PROSITE" id="PS00027">
    <property type="entry name" value="HOMEOBOX_1"/>
    <property type="match status" value="1"/>
</dbReference>
<dbReference type="GO" id="GO:0000981">
    <property type="term" value="F:DNA-binding transcription factor activity, RNA polymerase II-specific"/>
    <property type="evidence" value="ECO:0007669"/>
    <property type="project" value="InterPro"/>
</dbReference>
<keyword evidence="2" id="KW-0217">Developmental protein</keyword>
<dbReference type="PANTHER" id="PTHR45793:SF5">
    <property type="entry name" value="HOMEOTIC PROTEIN OCELLILESS"/>
    <property type="match status" value="1"/>
</dbReference>
<reference evidence="9" key="2">
    <citation type="submission" date="2014-06" db="EMBL/GenBank/DDBJ databases">
        <authorList>
            <person name="Aslett M."/>
        </authorList>
    </citation>
    <scope>NUCLEOTIDE SEQUENCE</scope>
</reference>
<sequence length="221" mass="25069">MPYRQSSGSYCGDDGRNEMLPGAVLGTSFQLPHSSPPLVDPPPLPKSTWNTVQEVSRTRSGSMPRIQSAFPNHVVHSFNSSLSHAPRPTLSHAAIIHHLQQQYRHCQHQQLIPFMSVTSMPSQQMQHPLTKSGMESEAGISQDVACNAESRAQAPSRRERTIYTPEQLEAMEEVFGVNRYPDVSMREELASRLGINESKIQVWFKNRRAKLRNLERSRRRE</sequence>
<dbReference type="Gene3D" id="1.10.10.60">
    <property type="entry name" value="Homeodomain-like"/>
    <property type="match status" value="1"/>
</dbReference>
<dbReference type="InterPro" id="IPR001356">
    <property type="entry name" value="HD"/>
</dbReference>
<dbReference type="SUPFAM" id="SSF46689">
    <property type="entry name" value="Homeodomain-like"/>
    <property type="match status" value="1"/>
</dbReference>
<accession>A0A068WTL7</accession>
<reference evidence="11" key="3">
    <citation type="submission" date="2020-10" db="UniProtKB">
        <authorList>
            <consortium name="WormBaseParasite"/>
        </authorList>
    </citation>
    <scope>IDENTIFICATION</scope>
</reference>
<dbReference type="GO" id="GO:0005634">
    <property type="term" value="C:nucleus"/>
    <property type="evidence" value="ECO:0007669"/>
    <property type="project" value="UniProtKB-SubCell"/>
</dbReference>
<protein>
    <submittedName>
        <fullName evidence="9 11">Orthodenticle</fullName>
    </submittedName>
</protein>
<evidence type="ECO:0000256" key="7">
    <source>
        <dbReference type="RuleBase" id="RU000682"/>
    </source>
</evidence>
<dbReference type="PROSITE" id="PS50071">
    <property type="entry name" value="HOMEOBOX_2"/>
    <property type="match status" value="1"/>
</dbReference>
<dbReference type="SMART" id="SM00389">
    <property type="entry name" value="HOX"/>
    <property type="match status" value="1"/>
</dbReference>
<dbReference type="AlphaFoldDB" id="A0A068WTL7"/>
<dbReference type="CDD" id="cd00086">
    <property type="entry name" value="homeodomain"/>
    <property type="match status" value="1"/>
</dbReference>
<dbReference type="OrthoDB" id="6159439at2759"/>